<name>A0AAF0DCH2_9EURO</name>
<dbReference type="AlphaFoldDB" id="A0AAF0DCH2"/>
<accession>A0AAF0DCH2</accession>
<reference evidence="2" key="1">
    <citation type="submission" date="2023-03" db="EMBL/GenBank/DDBJ databases">
        <title>Emydomyces testavorans Genome Sequence.</title>
        <authorList>
            <person name="Hoyer L."/>
        </authorList>
    </citation>
    <scope>NUCLEOTIDE SEQUENCE</scope>
    <source>
        <strain evidence="2">16-2883</strain>
    </source>
</reference>
<proteinExistence type="predicted"/>
<dbReference type="Proteomes" id="UP001219355">
    <property type="component" value="Chromosome 1"/>
</dbReference>
<protein>
    <submittedName>
        <fullName evidence="2">Uncharacterized protein</fullName>
    </submittedName>
</protein>
<evidence type="ECO:0000256" key="1">
    <source>
        <dbReference type="SAM" id="Coils"/>
    </source>
</evidence>
<dbReference type="EMBL" id="CP120627">
    <property type="protein sequence ID" value="WEW55974.1"/>
    <property type="molecule type" value="Genomic_DNA"/>
</dbReference>
<dbReference type="PANTHER" id="PTHR34714">
    <property type="entry name" value="EGF-LIKE DOMAIN-CONTAINING PROTEIN"/>
    <property type="match status" value="1"/>
</dbReference>
<organism evidence="2 3">
    <name type="scientific">Emydomyces testavorans</name>
    <dbReference type="NCBI Taxonomy" id="2070801"/>
    <lineage>
        <taxon>Eukaryota</taxon>
        <taxon>Fungi</taxon>
        <taxon>Dikarya</taxon>
        <taxon>Ascomycota</taxon>
        <taxon>Pezizomycotina</taxon>
        <taxon>Eurotiomycetes</taxon>
        <taxon>Eurotiomycetidae</taxon>
        <taxon>Onygenales</taxon>
        <taxon>Nannizziopsiaceae</taxon>
        <taxon>Emydomyces</taxon>
    </lineage>
</organism>
<keyword evidence="3" id="KW-1185">Reference proteome</keyword>
<evidence type="ECO:0000313" key="2">
    <source>
        <dbReference type="EMBL" id="WEW55974.1"/>
    </source>
</evidence>
<feature type="coiled-coil region" evidence="1">
    <location>
        <begin position="550"/>
        <end position="580"/>
    </location>
</feature>
<gene>
    <name evidence="2" type="ORF">PRK78_001409</name>
</gene>
<evidence type="ECO:0000313" key="3">
    <source>
        <dbReference type="Proteomes" id="UP001219355"/>
    </source>
</evidence>
<keyword evidence="1" id="KW-0175">Coiled coil</keyword>
<dbReference type="PANTHER" id="PTHR34714:SF2">
    <property type="entry name" value="EGF-LIKE DOMAIN-CONTAINING PROTEIN"/>
    <property type="match status" value="1"/>
</dbReference>
<sequence>MATPETQPSTPAEWREYANSVRLAQIPTTYSFSEDRSAEIYSLRDVLIDASSTFLGSKASSVSVFADVLVFSGEETVIKIPDCGVFMLYTRVITASSPIRLVLKPETKSDCVVMIYASVLDQPVSYTYKLHDPVNVALGSGSQNVGIALEMEHGKIKESYMSSYNDLDGHPKEFAENLRTQLRIASVFFWRQPAIAISLTSHVACATSQTESESLLNAQSLALGQQLAAQALTGPNMSYAPVLPVTSYMATLSDAIATASAFEEQYHRFQDRKLALEDRMAAWGTMLDHAEGATDMHRSLRQSAYEKYQNACDIVLNSNQQFRLDQITLDDKKLAFKIGIDEWKEKMKLEAAFKILTAIISKLFAHFPNSNTFHSQVICFNGILLGFAIAIGAICIGDGAASASAPAEAESAIQAVVEAESLTQSVGRILKSDTVKKLKNCVMMTAKLYSSMSKTVEQIKNLGNDPTGKTGDDDGQVDGDLNSLVAIASWDKWQLESDEQLEFAIEQKINGAAEYRLALRQHAINGKLLAQAHAQAIKAGQEYVQAELAYNLSQRDMESLKKLKEEYKDEEEQFRKAEAMFYDRLIALRTSVTIELRNLVWAYKFYALEDASINLDAQKPIEEYRVDELTIREKIDQANSRYAGDYQRKQWVSLLSVPAPDPSSLCGCMYVLTLLQSAFKFKVYPDELFLTGASSIVDSLKSNTHTASFTLVPSNPKIGSYKQDLSGPFIEGSHFRVHGLEVELVGARPRPTYLKRGTATVRIAISTSGIYSDIQDGQVFHFTSLPLQRIYAYEITEAGEKDDVVVHSTFPSTNHAEPPAFTQWTIRLKQPERLDLSGLTDVRLRWTGAANFAS</sequence>